<dbReference type="GO" id="GO:0005525">
    <property type="term" value="F:GTP binding"/>
    <property type="evidence" value="ECO:0007669"/>
    <property type="project" value="UniProtKB-KW"/>
</dbReference>
<dbReference type="GO" id="GO:0042254">
    <property type="term" value="P:ribosome biogenesis"/>
    <property type="evidence" value="ECO:0007669"/>
    <property type="project" value="UniProtKB-UniRule"/>
</dbReference>
<dbReference type="PANTHER" id="PTHR11702:SF31">
    <property type="entry name" value="MITOCHONDRIAL RIBOSOME-ASSOCIATED GTPASE 2"/>
    <property type="match status" value="1"/>
</dbReference>
<keyword evidence="1" id="KW-0547">Nucleotide-binding</keyword>
<comment type="caution">
    <text evidence="5">The sequence shown here is derived from an EMBL/GenBank/DDBJ whole genome shotgun (WGS) entry which is preliminary data.</text>
</comment>
<evidence type="ECO:0000259" key="3">
    <source>
        <dbReference type="PROSITE" id="PS51710"/>
    </source>
</evidence>
<dbReference type="SUPFAM" id="SSF82051">
    <property type="entry name" value="Obg GTP-binding protein N-terminal domain"/>
    <property type="match status" value="1"/>
</dbReference>
<proteinExistence type="predicted"/>
<dbReference type="InterPro" id="IPR006073">
    <property type="entry name" value="GTP-bd"/>
</dbReference>
<dbReference type="EMBL" id="BPWL01000010">
    <property type="protein sequence ID" value="GJJ14776.1"/>
    <property type="molecule type" value="Genomic_DNA"/>
</dbReference>
<keyword evidence="6" id="KW-1185">Reference proteome</keyword>
<dbReference type="InterPro" id="IPR045086">
    <property type="entry name" value="OBG_GTPase"/>
</dbReference>
<sequence length="568" mass="63625">MLISCSNSIPRYLFGLVSRNHAIRSISHVHQESKVTLIDGDSERTLQAAKRKKRIEWKRRRHSDSFLDHLIITVRGGRGGDGCVAFHREKFKPFGPPSGGNGGSGGSVYIMPSTQLTSLTGVSKRVIGGAGGHGQGTWQHGRAGSDVILKVPYGTVIREVMDSRRAKDAWEAEEESYDDQNLTVEERRIKRRQRRWVHYPEYEDDNIAREDFRDAEAKLAIEERQRRAEELDRRQTPIFIDFGDQYDFTSDEKRLKSIEEANKPLGLPRSKNRGILVASGGAGGHGNPYFLTPMNRSPKIASRGHDGIRLTLELELKLIADVGLVGFPNAGKSTLLSALTKRRPEVAAYAFTTLSPQIGTVRVFENGEFDGGGIIEESWLEREQNLVRLSEGLEETPRQPRPSRQTHEVFRFTIADNPGLIGGASENIGLGHDFLRSIERARALAYVVDLNGDSPIKELDTLRNELENYQVGLSSKCKMVIANKADLLGPHLEDPDDRRIEEARSKLSLLEAWVHENFGPLDVVPVSAKYNQNLRRVVKLLSAYVDESRQAQSKHAQEASPTVPHFYL</sequence>
<dbReference type="InterPro" id="IPR027417">
    <property type="entry name" value="P-loop_NTPase"/>
</dbReference>
<dbReference type="Gene3D" id="3.40.50.300">
    <property type="entry name" value="P-loop containing nucleotide triphosphate hydrolases"/>
    <property type="match status" value="1"/>
</dbReference>
<dbReference type="Proteomes" id="UP001050691">
    <property type="component" value="Unassembled WGS sequence"/>
</dbReference>
<evidence type="ECO:0000256" key="1">
    <source>
        <dbReference type="ARBA" id="ARBA00022741"/>
    </source>
</evidence>
<evidence type="ECO:0000313" key="6">
    <source>
        <dbReference type="Proteomes" id="UP001050691"/>
    </source>
</evidence>
<dbReference type="AlphaFoldDB" id="A0AAV5AJF6"/>
<accession>A0AAV5AJF6</accession>
<dbReference type="CDD" id="cd01898">
    <property type="entry name" value="Obg"/>
    <property type="match status" value="1"/>
</dbReference>
<name>A0AAV5AJF6_9AGAM</name>
<feature type="domain" description="Obg" evidence="4">
    <location>
        <begin position="64"/>
        <end position="319"/>
    </location>
</feature>
<gene>
    <name evidence="5" type="ORF">Clacol_009044</name>
</gene>
<evidence type="ECO:0000256" key="2">
    <source>
        <dbReference type="ARBA" id="ARBA00023134"/>
    </source>
</evidence>
<dbReference type="Gene3D" id="2.70.210.12">
    <property type="entry name" value="GTP1/OBG domain"/>
    <property type="match status" value="1"/>
</dbReference>
<dbReference type="PRINTS" id="PR00326">
    <property type="entry name" value="GTP1OBG"/>
</dbReference>
<feature type="domain" description="OBG-type G" evidence="3">
    <location>
        <begin position="320"/>
        <end position="546"/>
    </location>
</feature>
<dbReference type="GO" id="GO:0003924">
    <property type="term" value="F:GTPase activity"/>
    <property type="evidence" value="ECO:0007669"/>
    <property type="project" value="InterPro"/>
</dbReference>
<dbReference type="Pfam" id="PF01018">
    <property type="entry name" value="GTP1_OBG"/>
    <property type="match status" value="2"/>
</dbReference>
<dbReference type="SUPFAM" id="SSF52540">
    <property type="entry name" value="P-loop containing nucleoside triphosphate hydrolases"/>
    <property type="match status" value="1"/>
</dbReference>
<evidence type="ECO:0000313" key="5">
    <source>
        <dbReference type="EMBL" id="GJJ14776.1"/>
    </source>
</evidence>
<evidence type="ECO:0000259" key="4">
    <source>
        <dbReference type="PROSITE" id="PS51883"/>
    </source>
</evidence>
<keyword evidence="2" id="KW-0342">GTP-binding</keyword>
<dbReference type="GO" id="GO:0005739">
    <property type="term" value="C:mitochondrion"/>
    <property type="evidence" value="ECO:0007669"/>
    <property type="project" value="TreeGrafter"/>
</dbReference>
<dbReference type="PROSITE" id="PS51883">
    <property type="entry name" value="OBG"/>
    <property type="match status" value="1"/>
</dbReference>
<protein>
    <recommendedName>
        <fullName evidence="7">Mitochondrial ribosome-associated GTPase 2</fullName>
    </recommendedName>
</protein>
<dbReference type="PROSITE" id="PS51710">
    <property type="entry name" value="G_OBG"/>
    <property type="match status" value="1"/>
</dbReference>
<dbReference type="InterPro" id="IPR006169">
    <property type="entry name" value="GTP1_OBG_dom"/>
</dbReference>
<evidence type="ECO:0008006" key="7">
    <source>
        <dbReference type="Google" id="ProtNLM"/>
    </source>
</evidence>
<reference evidence="5" key="1">
    <citation type="submission" date="2021-10" db="EMBL/GenBank/DDBJ databases">
        <title>De novo Genome Assembly of Clathrus columnatus (Basidiomycota, Fungi) Using Illumina and Nanopore Sequence Data.</title>
        <authorList>
            <person name="Ogiso-Tanaka E."/>
            <person name="Itagaki H."/>
            <person name="Hosoya T."/>
            <person name="Hosaka K."/>
        </authorList>
    </citation>
    <scope>NUCLEOTIDE SEQUENCE</scope>
    <source>
        <strain evidence="5">MO-923</strain>
    </source>
</reference>
<dbReference type="PANTHER" id="PTHR11702">
    <property type="entry name" value="DEVELOPMENTALLY REGULATED GTP-BINDING PROTEIN-RELATED"/>
    <property type="match status" value="1"/>
</dbReference>
<dbReference type="InterPro" id="IPR031167">
    <property type="entry name" value="G_OBG"/>
</dbReference>
<organism evidence="5 6">
    <name type="scientific">Clathrus columnatus</name>
    <dbReference type="NCBI Taxonomy" id="1419009"/>
    <lineage>
        <taxon>Eukaryota</taxon>
        <taxon>Fungi</taxon>
        <taxon>Dikarya</taxon>
        <taxon>Basidiomycota</taxon>
        <taxon>Agaricomycotina</taxon>
        <taxon>Agaricomycetes</taxon>
        <taxon>Phallomycetidae</taxon>
        <taxon>Phallales</taxon>
        <taxon>Clathraceae</taxon>
        <taxon>Clathrus</taxon>
    </lineage>
</organism>
<dbReference type="InterPro" id="IPR036726">
    <property type="entry name" value="GTP1_OBG_dom_sf"/>
</dbReference>
<dbReference type="Pfam" id="PF01926">
    <property type="entry name" value="MMR_HSR1"/>
    <property type="match status" value="1"/>
</dbReference>